<dbReference type="FunFam" id="1.20.1250.20:FF:000664">
    <property type="entry name" value="MonoCarboxylate Transporter family"/>
    <property type="match status" value="1"/>
</dbReference>
<dbReference type="PANTHER" id="PTHR11360:SF284">
    <property type="entry name" value="EG:103B4.3 PROTEIN-RELATED"/>
    <property type="match status" value="1"/>
</dbReference>
<keyword evidence="2" id="KW-1133">Transmembrane helix</keyword>
<evidence type="ECO:0000259" key="3">
    <source>
        <dbReference type="PROSITE" id="PS50850"/>
    </source>
</evidence>
<keyword evidence="2" id="KW-0812">Transmembrane</keyword>
<dbReference type="SUPFAM" id="SSF103473">
    <property type="entry name" value="MFS general substrate transporter"/>
    <property type="match status" value="2"/>
</dbReference>
<feature type="transmembrane region" description="Helical" evidence="2">
    <location>
        <begin position="29"/>
        <end position="51"/>
    </location>
</feature>
<feature type="domain" description="Major facilitator superfamily (MFS) profile" evidence="3">
    <location>
        <begin position="30"/>
        <end position="395"/>
    </location>
</feature>
<dbReference type="InterPro" id="IPR036259">
    <property type="entry name" value="MFS_trans_sf"/>
</dbReference>
<evidence type="ECO:0000256" key="1">
    <source>
        <dbReference type="ARBA" id="ARBA00004141"/>
    </source>
</evidence>
<feature type="transmembrane region" description="Helical" evidence="2">
    <location>
        <begin position="98"/>
        <end position="117"/>
    </location>
</feature>
<dbReference type="GO" id="GO:0008028">
    <property type="term" value="F:monocarboxylic acid transmembrane transporter activity"/>
    <property type="evidence" value="ECO:0007669"/>
    <property type="project" value="TreeGrafter"/>
</dbReference>
<reference evidence="5" key="1">
    <citation type="submission" date="2022-11" db="UniProtKB">
        <authorList>
            <consortium name="WormBaseParasite"/>
        </authorList>
    </citation>
    <scope>IDENTIFICATION</scope>
</reference>
<dbReference type="Pfam" id="PF07690">
    <property type="entry name" value="MFS_1"/>
    <property type="match status" value="1"/>
</dbReference>
<dbReference type="InterPro" id="IPR050327">
    <property type="entry name" value="Proton-linked_MCT"/>
</dbReference>
<proteinExistence type="predicted"/>
<dbReference type="PANTHER" id="PTHR11360">
    <property type="entry name" value="MONOCARBOXYLATE TRANSPORTER"/>
    <property type="match status" value="1"/>
</dbReference>
<evidence type="ECO:0000313" key="5">
    <source>
        <dbReference type="WBParaSite" id="PSAMB.scaffold272size59799.g4007.t1"/>
    </source>
</evidence>
<dbReference type="InterPro" id="IPR011701">
    <property type="entry name" value="MFS"/>
</dbReference>
<evidence type="ECO:0000256" key="2">
    <source>
        <dbReference type="SAM" id="Phobius"/>
    </source>
</evidence>
<dbReference type="WBParaSite" id="PSAMB.scaffold272size59799.g4007.t1">
    <property type="protein sequence ID" value="PSAMB.scaffold272size59799.g4007.t1"/>
    <property type="gene ID" value="PSAMB.scaffold272size59799.g4007"/>
</dbReference>
<accession>A0A914VY92</accession>
<sequence>MAGGQVKQRKGKGRGEPVAWQPIATDGGWGWMVVFGSFLIHVFADGIVYSFGVMVSELLDVFGEGRALTSWIVSLLVGLTLGTGPIASAITNKYGCRATTIAGSLVATLGCLLSYFATSVVYLMLTVGVVMGMGFGLMYCPAIVIVTMYFEEKRAFATGIAVCGAGIGTFIFSPLSAWLIEEYTWRGAFLIYAGIVLNCAVCGALFRPLLFRPIYADEYEMQQIEPSADTPQPARTPTMESVDLQNRPPERVGLLEAKGGAEAETGWSKKQLTLPNGVTVDIEAADQDGDFNQSTATRSYVCLTSVLLVDLLGLERLTNAFGLLLLFQGLATLIGPPIAGEIIDRTNNYDYAFLFAGVGLMTSGLMLFCIPIIRKRTKRPPVITSGAQKSAAIHH</sequence>
<organism evidence="4 5">
    <name type="scientific">Plectus sambesii</name>
    <dbReference type="NCBI Taxonomy" id="2011161"/>
    <lineage>
        <taxon>Eukaryota</taxon>
        <taxon>Metazoa</taxon>
        <taxon>Ecdysozoa</taxon>
        <taxon>Nematoda</taxon>
        <taxon>Chromadorea</taxon>
        <taxon>Plectida</taxon>
        <taxon>Plectina</taxon>
        <taxon>Plectoidea</taxon>
        <taxon>Plectidae</taxon>
        <taxon>Plectus</taxon>
    </lineage>
</organism>
<feature type="transmembrane region" description="Helical" evidence="2">
    <location>
        <begin position="185"/>
        <end position="206"/>
    </location>
</feature>
<dbReference type="InterPro" id="IPR020846">
    <property type="entry name" value="MFS_dom"/>
</dbReference>
<dbReference type="Proteomes" id="UP000887566">
    <property type="component" value="Unplaced"/>
</dbReference>
<feature type="transmembrane region" description="Helical" evidence="2">
    <location>
        <begin position="320"/>
        <end position="339"/>
    </location>
</feature>
<feature type="transmembrane region" description="Helical" evidence="2">
    <location>
        <begin position="71"/>
        <end position="91"/>
    </location>
</feature>
<dbReference type="AlphaFoldDB" id="A0A914VY92"/>
<feature type="transmembrane region" description="Helical" evidence="2">
    <location>
        <begin position="123"/>
        <end position="149"/>
    </location>
</feature>
<name>A0A914VY92_9BILA</name>
<dbReference type="GO" id="GO:0016020">
    <property type="term" value="C:membrane"/>
    <property type="evidence" value="ECO:0007669"/>
    <property type="project" value="UniProtKB-SubCell"/>
</dbReference>
<dbReference type="Gene3D" id="1.20.1250.20">
    <property type="entry name" value="MFS general substrate transporter like domains"/>
    <property type="match status" value="2"/>
</dbReference>
<protein>
    <submittedName>
        <fullName evidence="5">Major facilitator superfamily (MFS) profile domain-containing protein</fullName>
    </submittedName>
</protein>
<feature type="transmembrane region" description="Helical" evidence="2">
    <location>
        <begin position="156"/>
        <end position="179"/>
    </location>
</feature>
<feature type="transmembrane region" description="Helical" evidence="2">
    <location>
        <begin position="351"/>
        <end position="373"/>
    </location>
</feature>
<evidence type="ECO:0000313" key="4">
    <source>
        <dbReference type="Proteomes" id="UP000887566"/>
    </source>
</evidence>
<dbReference type="CDD" id="cd17352">
    <property type="entry name" value="MFS_MCT_SLC16"/>
    <property type="match status" value="1"/>
</dbReference>
<keyword evidence="2" id="KW-0472">Membrane</keyword>
<keyword evidence="4" id="KW-1185">Reference proteome</keyword>
<comment type="subcellular location">
    <subcellularLocation>
        <location evidence="1">Membrane</location>
        <topology evidence="1">Multi-pass membrane protein</topology>
    </subcellularLocation>
</comment>
<dbReference type="PROSITE" id="PS50850">
    <property type="entry name" value="MFS"/>
    <property type="match status" value="1"/>
</dbReference>